<reference evidence="3 4" key="1">
    <citation type="journal article" date="2020" name="Phytopathology">
        <title>Genome Sequence Resources of Colletotrichum truncatum, C. plurivorum, C. musicola, and C. sojae: Four Species Pathogenic to Soybean (Glycine max).</title>
        <authorList>
            <person name="Rogerio F."/>
            <person name="Boufleur T.R."/>
            <person name="Ciampi-Guillardi M."/>
            <person name="Sukno S.A."/>
            <person name="Thon M.R."/>
            <person name="Massola Junior N.S."/>
            <person name="Baroncelli R."/>
        </authorList>
    </citation>
    <scope>NUCLEOTIDE SEQUENCE [LARGE SCALE GENOMIC DNA]</scope>
    <source>
        <strain evidence="3 4">LFN0009</strain>
    </source>
</reference>
<feature type="signal peptide" evidence="2">
    <location>
        <begin position="1"/>
        <end position="20"/>
    </location>
</feature>
<keyword evidence="2" id="KW-0732">Signal</keyword>
<feature type="compositionally biased region" description="Basic and acidic residues" evidence="1">
    <location>
        <begin position="462"/>
        <end position="482"/>
    </location>
</feature>
<evidence type="ECO:0000256" key="2">
    <source>
        <dbReference type="SAM" id="SignalP"/>
    </source>
</evidence>
<dbReference type="AlphaFoldDB" id="A0A8H6IVA3"/>
<comment type="caution">
    <text evidence="3">The sequence shown here is derived from an EMBL/GenBank/DDBJ whole genome shotgun (WGS) entry which is preliminary data.</text>
</comment>
<sequence>MHSLNTFVAALGMSATVVSAFTVSVYQGQQCRSANLGSFEVNAGDGCRNDRVGTGRSLAIHAAEDEDEENPYMLVLFSSDDCNPATIIDKGDRGCLSSSNNNYGSFEVWDVMNDAAHAHGSASAPNLRILCRAVLLAQPSFPPCIWCIWEDLRVAMRTKGAIRLLEGAQRRQGLEPLPPRGFPDARIYGRGDFDTGLVPRQEPRLPNIWNCDCIDKCGAGAISDPNDCKKCQHCPKGQKPDKAGRTCVRDEKQEKFEEERKRRYLDYKPTKGWERWKKIKQREHDNKIDDQKRRKVRRMSRCLPLVPLAMGAAVVDEYAELFDEDWTESMEMLEFWPEGLEIDEWIDDKSDEIFEKEDYIDKWVRVGNGEKRDASLASSPETPTVTLAPVSRNVDHAKVPNNVVRGAATTTALTVRDNVLDKRCPFCFLIPIFAAVARTVAQVAARAARVSRGAVKIGKGMNRRDRRDKPGASEKIRKDKNWRNCLSGRDPVN</sequence>
<gene>
    <name evidence="3" type="ORF">CSOJ01_12436</name>
</gene>
<name>A0A8H6IVA3_9PEZI</name>
<evidence type="ECO:0000313" key="3">
    <source>
        <dbReference type="EMBL" id="KAF6799548.1"/>
    </source>
</evidence>
<protein>
    <submittedName>
        <fullName evidence="3">Uncharacterized protein</fullName>
    </submittedName>
</protein>
<accession>A0A8H6IVA3</accession>
<feature type="chain" id="PRO_5034333315" evidence="2">
    <location>
        <begin position="21"/>
        <end position="493"/>
    </location>
</feature>
<keyword evidence="4" id="KW-1185">Reference proteome</keyword>
<feature type="region of interest" description="Disordered" evidence="1">
    <location>
        <begin position="460"/>
        <end position="493"/>
    </location>
</feature>
<dbReference type="Proteomes" id="UP000652219">
    <property type="component" value="Unassembled WGS sequence"/>
</dbReference>
<organism evidence="3 4">
    <name type="scientific">Colletotrichum sojae</name>
    <dbReference type="NCBI Taxonomy" id="2175907"/>
    <lineage>
        <taxon>Eukaryota</taxon>
        <taxon>Fungi</taxon>
        <taxon>Dikarya</taxon>
        <taxon>Ascomycota</taxon>
        <taxon>Pezizomycotina</taxon>
        <taxon>Sordariomycetes</taxon>
        <taxon>Hypocreomycetidae</taxon>
        <taxon>Glomerellales</taxon>
        <taxon>Glomerellaceae</taxon>
        <taxon>Colletotrichum</taxon>
        <taxon>Colletotrichum orchidearum species complex</taxon>
    </lineage>
</organism>
<evidence type="ECO:0000313" key="4">
    <source>
        <dbReference type="Proteomes" id="UP000652219"/>
    </source>
</evidence>
<proteinExistence type="predicted"/>
<dbReference type="EMBL" id="WIGN01000318">
    <property type="protein sequence ID" value="KAF6799548.1"/>
    <property type="molecule type" value="Genomic_DNA"/>
</dbReference>
<evidence type="ECO:0000256" key="1">
    <source>
        <dbReference type="SAM" id="MobiDB-lite"/>
    </source>
</evidence>